<gene>
    <name evidence="6" type="ORF">FcAc13_00240</name>
</gene>
<evidence type="ECO:0000259" key="5">
    <source>
        <dbReference type="PROSITE" id="PS51755"/>
    </source>
</evidence>
<organism evidence="6 7">
    <name type="scientific">Frischella japonica</name>
    <dbReference type="NCBI Taxonomy" id="2741544"/>
    <lineage>
        <taxon>Bacteria</taxon>
        <taxon>Pseudomonadati</taxon>
        <taxon>Pseudomonadota</taxon>
        <taxon>Gammaproteobacteria</taxon>
        <taxon>Orbales</taxon>
        <taxon>Orbaceae</taxon>
        <taxon>Frischella</taxon>
    </lineage>
</organism>
<dbReference type="EMBL" id="JABURY010000001">
    <property type="protein sequence ID" value="MBC9129741.1"/>
    <property type="molecule type" value="Genomic_DNA"/>
</dbReference>
<evidence type="ECO:0000256" key="2">
    <source>
        <dbReference type="PROSITE-ProRule" id="PRU00169"/>
    </source>
</evidence>
<dbReference type="CDD" id="cd00383">
    <property type="entry name" value="trans_reg_C"/>
    <property type="match status" value="1"/>
</dbReference>
<dbReference type="PROSITE" id="PS50110">
    <property type="entry name" value="RESPONSE_REGULATORY"/>
    <property type="match status" value="1"/>
</dbReference>
<evidence type="ECO:0000313" key="6">
    <source>
        <dbReference type="EMBL" id="MBC9129741.1"/>
    </source>
</evidence>
<feature type="domain" description="Response regulatory" evidence="4">
    <location>
        <begin position="4"/>
        <end position="118"/>
    </location>
</feature>
<dbReference type="PANTHER" id="PTHR48111:SF76">
    <property type="entry name" value="TWO-COMPONENT RESPONSE REGULATOR"/>
    <property type="match status" value="1"/>
</dbReference>
<dbReference type="InterPro" id="IPR036388">
    <property type="entry name" value="WH-like_DNA-bd_sf"/>
</dbReference>
<sequence length="229" mass="26744">MSINILIISNSNKVEKLIGLLNQSGYNHIDSAHNGLDGLELLLTKQFDIIILDILLPKMNGWDVLQTIRYSHKQVPILLLSDKNQVEWHIRALEAGADDYLARPFSFQEILARIKALIRRNQHHRIEEDEIYVIDDLQLNWRRHYVVRGNKTIHLTAKEFSLLALMMQHIGEPLSRTFITSHVWDINFDNQTNLVDVAIKRLRNKIDQGFKRKLIHSIRGMGYVLELRK</sequence>
<dbReference type="PROSITE" id="PS51755">
    <property type="entry name" value="OMPR_PHOB"/>
    <property type="match status" value="1"/>
</dbReference>
<reference evidence="6 7" key="1">
    <citation type="submission" date="2020-06" db="EMBL/GenBank/DDBJ databases">
        <title>Frischella cerana isolated from Apis cerana gut homogenate.</title>
        <authorList>
            <person name="Wolter L.A."/>
            <person name="Suenami S."/>
            <person name="Miyazaki R."/>
        </authorList>
    </citation>
    <scope>NUCLEOTIDE SEQUENCE [LARGE SCALE GENOMIC DNA]</scope>
    <source>
        <strain evidence="6 7">Ac13</strain>
    </source>
</reference>
<dbReference type="SUPFAM" id="SSF52172">
    <property type="entry name" value="CheY-like"/>
    <property type="match status" value="1"/>
</dbReference>
<keyword evidence="1 3" id="KW-0238">DNA-binding</keyword>
<feature type="domain" description="OmpR/PhoB-type" evidence="5">
    <location>
        <begin position="129"/>
        <end position="227"/>
    </location>
</feature>
<name>A0ABR7QU46_9GAMM</name>
<dbReference type="PANTHER" id="PTHR48111">
    <property type="entry name" value="REGULATOR OF RPOS"/>
    <property type="match status" value="1"/>
</dbReference>
<feature type="modified residue" description="4-aspartylphosphate" evidence="2">
    <location>
        <position position="53"/>
    </location>
</feature>
<evidence type="ECO:0000256" key="3">
    <source>
        <dbReference type="PROSITE-ProRule" id="PRU01091"/>
    </source>
</evidence>
<proteinExistence type="predicted"/>
<dbReference type="Proteomes" id="UP000651208">
    <property type="component" value="Unassembled WGS sequence"/>
</dbReference>
<dbReference type="SMART" id="SM00862">
    <property type="entry name" value="Trans_reg_C"/>
    <property type="match status" value="1"/>
</dbReference>
<dbReference type="Pfam" id="PF00486">
    <property type="entry name" value="Trans_reg_C"/>
    <property type="match status" value="1"/>
</dbReference>
<protein>
    <submittedName>
        <fullName evidence="6">Winged helix-turn-helix domain-containing protein</fullName>
    </submittedName>
</protein>
<evidence type="ECO:0000256" key="1">
    <source>
        <dbReference type="ARBA" id="ARBA00023125"/>
    </source>
</evidence>
<evidence type="ECO:0000259" key="4">
    <source>
        <dbReference type="PROSITE" id="PS50110"/>
    </source>
</evidence>
<accession>A0ABR7QU46</accession>
<dbReference type="InterPro" id="IPR039420">
    <property type="entry name" value="WalR-like"/>
</dbReference>
<keyword evidence="7" id="KW-1185">Reference proteome</keyword>
<keyword evidence="2" id="KW-0597">Phosphoprotein</keyword>
<dbReference type="Gene3D" id="3.40.50.2300">
    <property type="match status" value="1"/>
</dbReference>
<dbReference type="RefSeq" id="WP_187754211.1">
    <property type="nucleotide sequence ID" value="NZ_JABURY010000001.1"/>
</dbReference>
<dbReference type="InterPro" id="IPR011006">
    <property type="entry name" value="CheY-like_superfamily"/>
</dbReference>
<dbReference type="Gene3D" id="1.10.10.10">
    <property type="entry name" value="Winged helix-like DNA-binding domain superfamily/Winged helix DNA-binding domain"/>
    <property type="match status" value="1"/>
</dbReference>
<comment type="caution">
    <text evidence="6">The sequence shown here is derived from an EMBL/GenBank/DDBJ whole genome shotgun (WGS) entry which is preliminary data.</text>
</comment>
<dbReference type="InterPro" id="IPR001867">
    <property type="entry name" value="OmpR/PhoB-type_DNA-bd"/>
</dbReference>
<dbReference type="SMART" id="SM00448">
    <property type="entry name" value="REC"/>
    <property type="match status" value="1"/>
</dbReference>
<feature type="DNA-binding region" description="OmpR/PhoB-type" evidence="3">
    <location>
        <begin position="129"/>
        <end position="227"/>
    </location>
</feature>
<evidence type="ECO:0000313" key="7">
    <source>
        <dbReference type="Proteomes" id="UP000651208"/>
    </source>
</evidence>
<dbReference type="Pfam" id="PF00072">
    <property type="entry name" value="Response_reg"/>
    <property type="match status" value="1"/>
</dbReference>
<dbReference type="InterPro" id="IPR001789">
    <property type="entry name" value="Sig_transdc_resp-reg_receiver"/>
</dbReference>